<dbReference type="Proteomes" id="UP000770717">
    <property type="component" value="Unassembled WGS sequence"/>
</dbReference>
<evidence type="ECO:0000313" key="3">
    <source>
        <dbReference type="Proteomes" id="UP000770717"/>
    </source>
</evidence>
<accession>A0A8J6EXP9</accession>
<keyword evidence="3" id="KW-1185">Reference proteome</keyword>
<dbReference type="EMBL" id="WNTK01000010">
    <property type="protein sequence ID" value="KAG9477088.1"/>
    <property type="molecule type" value="Genomic_DNA"/>
</dbReference>
<gene>
    <name evidence="2" type="ORF">GDO78_002469</name>
</gene>
<proteinExistence type="predicted"/>
<protein>
    <submittedName>
        <fullName evidence="2">Uncharacterized protein</fullName>
    </submittedName>
</protein>
<evidence type="ECO:0000256" key="1">
    <source>
        <dbReference type="SAM" id="MobiDB-lite"/>
    </source>
</evidence>
<reference evidence="2" key="1">
    <citation type="thesis" date="2020" institute="ProQuest LLC" country="789 East Eisenhower Parkway, Ann Arbor, MI, USA">
        <title>Comparative Genomics and Chromosome Evolution.</title>
        <authorList>
            <person name="Mudd A.B."/>
        </authorList>
    </citation>
    <scope>NUCLEOTIDE SEQUENCE</scope>
    <source>
        <strain evidence="2">HN-11 Male</strain>
        <tissue evidence="2">Kidney and liver</tissue>
    </source>
</reference>
<organism evidence="2 3">
    <name type="scientific">Eleutherodactylus coqui</name>
    <name type="common">Puerto Rican coqui</name>
    <dbReference type="NCBI Taxonomy" id="57060"/>
    <lineage>
        <taxon>Eukaryota</taxon>
        <taxon>Metazoa</taxon>
        <taxon>Chordata</taxon>
        <taxon>Craniata</taxon>
        <taxon>Vertebrata</taxon>
        <taxon>Euteleostomi</taxon>
        <taxon>Amphibia</taxon>
        <taxon>Batrachia</taxon>
        <taxon>Anura</taxon>
        <taxon>Neobatrachia</taxon>
        <taxon>Hyloidea</taxon>
        <taxon>Eleutherodactylidae</taxon>
        <taxon>Eleutherodactylinae</taxon>
        <taxon>Eleutherodactylus</taxon>
        <taxon>Eleutherodactylus</taxon>
    </lineage>
</organism>
<evidence type="ECO:0000313" key="2">
    <source>
        <dbReference type="EMBL" id="KAG9477088.1"/>
    </source>
</evidence>
<feature type="region of interest" description="Disordered" evidence="1">
    <location>
        <begin position="42"/>
        <end position="83"/>
    </location>
</feature>
<sequence length="83" mass="9382">MAFKACITEERSIISTKRVPIQILRWRRCCCILANRERNKVNFSQMNQHSRDGFQRGPMAGQKASSLAAGSTTDHRTGLIHHG</sequence>
<feature type="compositionally biased region" description="Polar residues" evidence="1">
    <location>
        <begin position="63"/>
        <end position="72"/>
    </location>
</feature>
<dbReference type="AlphaFoldDB" id="A0A8J6EXP9"/>
<comment type="caution">
    <text evidence="2">The sequence shown here is derived from an EMBL/GenBank/DDBJ whole genome shotgun (WGS) entry which is preliminary data.</text>
</comment>
<name>A0A8J6EXP9_ELECQ</name>